<dbReference type="InterPro" id="IPR021964">
    <property type="entry name" value="Colicin_E5_C"/>
</dbReference>
<dbReference type="InterPro" id="IPR022385">
    <property type="entry name" value="Rhs_assc_core"/>
</dbReference>
<evidence type="ECO:0000259" key="2">
    <source>
        <dbReference type="Pfam" id="PF12106"/>
    </source>
</evidence>
<reference evidence="3 4" key="1">
    <citation type="submission" date="2017-08" db="EMBL/GenBank/DDBJ databases">
        <title>Infants hospitalized years apart are colonized by the same room-sourced microbial strains.</title>
        <authorList>
            <person name="Brooks B."/>
            <person name="Olm M.R."/>
            <person name="Firek B.A."/>
            <person name="Baker R."/>
            <person name="Thomas B.C."/>
            <person name="Morowitz M.J."/>
            <person name="Banfield J.F."/>
        </authorList>
    </citation>
    <scope>NUCLEOTIDE SEQUENCE [LARGE SCALE GENOMIC DNA]</scope>
    <source>
        <strain evidence="3">S2_005_002_R2_34</strain>
    </source>
</reference>
<comment type="caution">
    <text evidence="3">The sequence shown here is derived from an EMBL/GenBank/DDBJ whole genome shotgun (WGS) entry which is preliminary data.</text>
</comment>
<dbReference type="Pfam" id="PF12106">
    <property type="entry name" value="Colicin_E5"/>
    <property type="match status" value="1"/>
</dbReference>
<dbReference type="AlphaFoldDB" id="A0A2W5MVR7"/>
<dbReference type="NCBIfam" id="TIGR03696">
    <property type="entry name" value="Rhs_assc_core"/>
    <property type="match status" value="1"/>
</dbReference>
<protein>
    <recommendedName>
        <fullName evidence="2">Colicin E5 ribonuclease domain-containing protein</fullName>
    </recommendedName>
</protein>
<feature type="region of interest" description="Disordered" evidence="1">
    <location>
        <begin position="215"/>
        <end position="284"/>
    </location>
</feature>
<feature type="compositionally biased region" description="Polar residues" evidence="1">
    <location>
        <begin position="259"/>
        <end position="272"/>
    </location>
</feature>
<dbReference type="EMBL" id="QFPW01000061">
    <property type="protein sequence ID" value="PZQ45391.1"/>
    <property type="molecule type" value="Genomic_DNA"/>
</dbReference>
<feature type="domain" description="Colicin E5 ribonuclease" evidence="2">
    <location>
        <begin position="239"/>
        <end position="307"/>
    </location>
</feature>
<dbReference type="GO" id="GO:0004540">
    <property type="term" value="F:RNA nuclease activity"/>
    <property type="evidence" value="ECO:0007669"/>
    <property type="project" value="InterPro"/>
</dbReference>
<dbReference type="SUPFAM" id="SSF102824">
    <property type="entry name" value="Colicin D/E5 nuclease domain"/>
    <property type="match status" value="1"/>
</dbReference>
<feature type="region of interest" description="Disordered" evidence="1">
    <location>
        <begin position="1"/>
        <end position="42"/>
    </location>
</feature>
<sequence>MVPRHGRHDLGPAPRSGRLDPGDHRGRRRRGQGDHLPALRRGHGYIGERYDAGPELQFLNARYYDPKLSLFTSPDWLDVTLPGVGTNRFAYAGNSPVNQSDPSGNLFNDTAFSRGWDSVFGGGSWDSTAIGRMDTGDLDHATTMGAAGTLVGSQAGVAGGVALGAATGGVTAVATVPAGSIGGAAVGGGLGFGLGFVLDTVEEFLTGNVVLSVNPDGSYTTPAGNEVRNHGKKGNGQDYLDQKGHTGETVDSILGGPTDSYTTAQGDSSTGGRESVTVHVGQNGDWVAVNDKTGKVIQVNDRNNPRQQPPKRK</sequence>
<dbReference type="InterPro" id="IPR038234">
    <property type="entry name" value="Colicin_E5_C_sf"/>
</dbReference>
<dbReference type="Gene3D" id="2.180.10.10">
    <property type="entry name" value="RHS repeat-associated core"/>
    <property type="match status" value="1"/>
</dbReference>
<dbReference type="InterPro" id="IPR038233">
    <property type="entry name" value="Colicin_D/E5_nuclease"/>
</dbReference>
<dbReference type="Proteomes" id="UP000249185">
    <property type="component" value="Unassembled WGS sequence"/>
</dbReference>
<dbReference type="Gene3D" id="3.30.2310.30">
    <property type="match status" value="1"/>
</dbReference>
<gene>
    <name evidence="3" type="ORF">DI556_22805</name>
</gene>
<evidence type="ECO:0000313" key="4">
    <source>
        <dbReference type="Proteomes" id="UP000249185"/>
    </source>
</evidence>
<evidence type="ECO:0000313" key="3">
    <source>
        <dbReference type="EMBL" id="PZQ45391.1"/>
    </source>
</evidence>
<evidence type="ECO:0000256" key="1">
    <source>
        <dbReference type="SAM" id="MobiDB-lite"/>
    </source>
</evidence>
<accession>A0A2W5MVR7</accession>
<name>A0A2W5MVR7_RHOSU</name>
<proteinExistence type="predicted"/>
<organism evidence="3 4">
    <name type="scientific">Rhodovulum sulfidophilum</name>
    <name type="common">Rhodobacter sulfidophilus</name>
    <dbReference type="NCBI Taxonomy" id="35806"/>
    <lineage>
        <taxon>Bacteria</taxon>
        <taxon>Pseudomonadati</taxon>
        <taxon>Pseudomonadota</taxon>
        <taxon>Alphaproteobacteria</taxon>
        <taxon>Rhodobacterales</taxon>
        <taxon>Paracoccaceae</taxon>
        <taxon>Rhodovulum</taxon>
    </lineage>
</organism>